<feature type="region of interest" description="Disordered" evidence="1">
    <location>
        <begin position="709"/>
        <end position="769"/>
    </location>
</feature>
<evidence type="ECO:0000256" key="1">
    <source>
        <dbReference type="SAM" id="MobiDB-lite"/>
    </source>
</evidence>
<feature type="compositionally biased region" description="Acidic residues" evidence="1">
    <location>
        <begin position="1492"/>
        <end position="1513"/>
    </location>
</feature>
<feature type="compositionally biased region" description="Basic and acidic residues" evidence="1">
    <location>
        <begin position="1033"/>
        <end position="1049"/>
    </location>
</feature>
<reference evidence="3 4" key="1">
    <citation type="journal article" date="2016" name="Sci. Rep.">
        <title>Peltaster fructicola genome reveals evolution from an invasive phytopathogen to an ectophytic parasite.</title>
        <authorList>
            <person name="Xu C."/>
            <person name="Chen H."/>
            <person name="Gleason M.L."/>
            <person name="Xu J.R."/>
            <person name="Liu H."/>
            <person name="Zhang R."/>
            <person name="Sun G."/>
        </authorList>
    </citation>
    <scope>NUCLEOTIDE SEQUENCE [LARGE SCALE GENOMIC DNA]</scope>
    <source>
        <strain evidence="3 4">LNHT1506</strain>
    </source>
</reference>
<feature type="domain" description="SAC3/GANP/THP3 conserved" evidence="2">
    <location>
        <begin position="128"/>
        <end position="444"/>
    </location>
</feature>
<dbReference type="GO" id="GO:0006406">
    <property type="term" value="P:mRNA export from nucleus"/>
    <property type="evidence" value="ECO:0007669"/>
    <property type="project" value="TreeGrafter"/>
</dbReference>
<dbReference type="PANTHER" id="PTHR12436:SF3">
    <property type="entry name" value="GERMINAL-CENTER ASSOCIATED NUCLEAR PROTEIN"/>
    <property type="match status" value="1"/>
</dbReference>
<feature type="region of interest" description="Disordered" evidence="1">
    <location>
        <begin position="1424"/>
        <end position="1446"/>
    </location>
</feature>
<feature type="region of interest" description="Disordered" evidence="1">
    <location>
        <begin position="1459"/>
        <end position="1579"/>
    </location>
</feature>
<dbReference type="InterPro" id="IPR005062">
    <property type="entry name" value="SAC3/GANP/THP3_conserved"/>
</dbReference>
<protein>
    <recommendedName>
        <fullName evidence="2">SAC3/GANP/THP3 conserved domain-containing protein</fullName>
    </recommendedName>
</protein>
<feature type="region of interest" description="Disordered" evidence="1">
    <location>
        <begin position="794"/>
        <end position="954"/>
    </location>
</feature>
<accession>A0A6H0XY49</accession>
<feature type="region of interest" description="Disordered" evidence="1">
    <location>
        <begin position="1094"/>
        <end position="1156"/>
    </location>
</feature>
<evidence type="ECO:0000259" key="2">
    <source>
        <dbReference type="Pfam" id="PF03399"/>
    </source>
</evidence>
<feature type="compositionally biased region" description="Low complexity" evidence="1">
    <location>
        <begin position="1202"/>
        <end position="1213"/>
    </location>
</feature>
<dbReference type="Pfam" id="PF03399">
    <property type="entry name" value="SAC3_GANP"/>
    <property type="match status" value="1"/>
</dbReference>
<dbReference type="Gene3D" id="1.25.40.990">
    <property type="match status" value="1"/>
</dbReference>
<evidence type="ECO:0000313" key="4">
    <source>
        <dbReference type="Proteomes" id="UP000503462"/>
    </source>
</evidence>
<feature type="compositionally biased region" description="Low complexity" evidence="1">
    <location>
        <begin position="711"/>
        <end position="733"/>
    </location>
</feature>
<dbReference type="EMBL" id="CP051141">
    <property type="protein sequence ID" value="QIW99584.1"/>
    <property type="molecule type" value="Genomic_DNA"/>
</dbReference>
<evidence type="ECO:0000313" key="3">
    <source>
        <dbReference type="EMBL" id="QIW99584.1"/>
    </source>
</evidence>
<feature type="compositionally biased region" description="Polar residues" evidence="1">
    <location>
        <begin position="642"/>
        <end position="661"/>
    </location>
</feature>
<proteinExistence type="predicted"/>
<feature type="compositionally biased region" description="Low complexity" evidence="1">
    <location>
        <begin position="22"/>
        <end position="40"/>
    </location>
</feature>
<feature type="compositionally biased region" description="Polar residues" evidence="1">
    <location>
        <begin position="905"/>
        <end position="943"/>
    </location>
</feature>
<feature type="region of interest" description="Disordered" evidence="1">
    <location>
        <begin position="1"/>
        <end position="59"/>
    </location>
</feature>
<dbReference type="GO" id="GO:0005737">
    <property type="term" value="C:cytoplasm"/>
    <property type="evidence" value="ECO:0007669"/>
    <property type="project" value="TreeGrafter"/>
</dbReference>
<feature type="compositionally biased region" description="Polar residues" evidence="1">
    <location>
        <begin position="819"/>
        <end position="834"/>
    </location>
</feature>
<dbReference type="PANTHER" id="PTHR12436">
    <property type="entry name" value="80 KDA MCM3-ASSOCIATED PROTEIN"/>
    <property type="match status" value="1"/>
</dbReference>
<organism evidence="3 4">
    <name type="scientific">Peltaster fructicola</name>
    <dbReference type="NCBI Taxonomy" id="286661"/>
    <lineage>
        <taxon>Eukaryota</taxon>
        <taxon>Fungi</taxon>
        <taxon>Dikarya</taxon>
        <taxon>Ascomycota</taxon>
        <taxon>Pezizomycotina</taxon>
        <taxon>Dothideomycetes</taxon>
        <taxon>Dothideomycetes incertae sedis</taxon>
        <taxon>Peltaster</taxon>
    </lineage>
</organism>
<feature type="compositionally biased region" description="Polar residues" evidence="1">
    <location>
        <begin position="677"/>
        <end position="690"/>
    </location>
</feature>
<feature type="region of interest" description="Disordered" evidence="1">
    <location>
        <begin position="1032"/>
        <end position="1076"/>
    </location>
</feature>
<feature type="compositionally biased region" description="Low complexity" evidence="1">
    <location>
        <begin position="1050"/>
        <end position="1067"/>
    </location>
</feature>
<feature type="compositionally biased region" description="Polar residues" evidence="1">
    <location>
        <begin position="868"/>
        <end position="893"/>
    </location>
</feature>
<sequence>MQSEARGGPPRGASTRSRGYPRGARGSTRGTRGAYRARASIRGSSGLTRGITYPARQPRGSFVSKTWRKPVETTTQHATSNWQERYATLEESRKRERANAIRHGLIADPDKPRTLAEAITPLGTCQDMCAEFERVQRVVQKDVWKEETDPSYPATDRVPDEKRMVKKFRRAAAGIEEQLPSDLRPPHILKQTCDYLFNEVIGQAEHLAKVHHFVWDRTRAIRNDLSIQQLTKPEDVSIAIECYERIARFHIVSLHQLALAEKPYDKYDWQQEREQLDKALVSLMEYYEDNRGKLQLPNEVEFRAYCIIFELKNSTPDIEDRIQSWPQEIAQHPRVRKARELYAAACTTNDLQGPLKPRTQHAIAQQDWHKFWRLIESRGVSYLMGCVAEIYFNFIRGIILQALLKSASAKVLVQWDIEHIRHALAFDHEEEVEEFCDRYGLIFKNVNGQLLLDFSVFPNKQLPDPKPTATKQSKSFLVEQKRWNRTLPAVINGLSTKEARLQGLIEEDLDEMQDVDAMNGEIGTADASSDDGLFVSEAKSSAPTIEAPSIFNQASTADGLLAAPSVQASAASGFGKPSASLFPQPNGTGKTASVFAPAALSTFGQPSASPFAPVAASAFAFGKQSPFAATSISFGKPSASPFASASTIEQSSDTPTTQPPASTLGRRSASPFAPAATQPTKSTFGQQSASPFAPTEASPFAPAAVSTFGKPSASPFAPATASTSQTAPSPASALDPATTTDKVPKSPLSKADKPTFSFSKTTEQIPAKASISGAPSVLENAIAATAEIKSGFDFRQPSKPAADNAQSSAKAPASPFKFPSNTSGISTSTQQQANGPGLFAPARSPGDVATAPATSFASGVPQVVGHGTKSTTAESAPSKITQQHPTPSPSTSRNDNKIPSAAKLDQQQSISTTHPESLHSPVSQAATQSRANGTSFTPSQTKAVTPHSAPQKKEPDLHTILDQAAKHLTLDEGTGYLKQFVDFALSQIVNEVQEKVYFERIEQEATEYRASKVAERYGIYWRSLCRRRRLARQGREQRERAFRRMRENKSQQSAASSVVGSTSSAGGKRAKYGHTHSNIEAVDRMFQQSVNSGRWAKMAADAKKQSASNHNAPSESADGSGHDSSNSFTRIDRNGRIVKPGTQSPASNGFIRSIDRSAATSATTPLRNTTRTSYFRRKALGIERDVDESPVRSNKRAYSEMSAASHHASSPLSSPAITPDIQHDMIVPSQALTKVQKTTAEDDALFARVRAAKQRLAEGTMFYREEIAKAQSPQSHTLDTAPYNSPSLERARIEARERRAQEHGAEIPAYRLRESKFVARDSYIDSVVAARKIIEARSAAASRPESRMTDYSPAVAAIDGTNGLKSVHEDCLSIPEPTAQSVVQTLASADHFDQGDYDGVGIEHRAEVNHDTNGIKSVHEEYLSNSETTAQHATEPLPLPGHLGEEHFDFVDDKDVDQNGRYVNGAASATSPAIPDRNTGYSHNNPFALLQDVDEEHDVEDQSEEDEDEEFEHDTENVVGRRFSVEEDYDDGEIEYGDDENEDGELEDYSDEEEEEDEDDDDDDEQSSRHYLTSRQMQHVPEANEALQAIGHNEDDAIELSD</sequence>
<dbReference type="Proteomes" id="UP000503462">
    <property type="component" value="Chromosome 3"/>
</dbReference>
<gene>
    <name evidence="3" type="ORF">AMS68_005102</name>
</gene>
<dbReference type="GO" id="GO:0070390">
    <property type="term" value="C:transcription export complex 2"/>
    <property type="evidence" value="ECO:0007669"/>
    <property type="project" value="TreeGrafter"/>
</dbReference>
<name>A0A6H0XY49_9PEZI</name>
<dbReference type="OrthoDB" id="264795at2759"/>
<feature type="region of interest" description="Disordered" evidence="1">
    <location>
        <begin position="642"/>
        <end position="697"/>
    </location>
</feature>
<dbReference type="InterPro" id="IPR045107">
    <property type="entry name" value="SAC3/GANP/THP3"/>
</dbReference>
<feature type="compositionally biased region" description="Polar residues" evidence="1">
    <location>
        <begin position="1105"/>
        <end position="1114"/>
    </location>
</feature>
<feature type="compositionally biased region" description="Acidic residues" evidence="1">
    <location>
        <begin position="1526"/>
        <end position="1565"/>
    </location>
</feature>
<feature type="region of interest" description="Disordered" evidence="1">
    <location>
        <begin position="1186"/>
        <end position="1213"/>
    </location>
</feature>
<keyword evidence="4" id="KW-1185">Reference proteome</keyword>